<proteinExistence type="predicted"/>
<keyword evidence="2" id="KW-1185">Reference proteome</keyword>
<protein>
    <recommendedName>
        <fullName evidence="3">Short-chain collagen C4-like</fullName>
    </recommendedName>
</protein>
<evidence type="ECO:0000313" key="1">
    <source>
        <dbReference type="EMBL" id="CAG2214551.1"/>
    </source>
</evidence>
<dbReference type="Proteomes" id="UP000683360">
    <property type="component" value="Unassembled WGS sequence"/>
</dbReference>
<dbReference type="OrthoDB" id="6086925at2759"/>
<dbReference type="PANTHER" id="PTHR24024">
    <property type="entry name" value="PULMONARY SURFACTANT-ASSOCIATED PROTEIN A"/>
    <property type="match status" value="1"/>
</dbReference>
<dbReference type="EMBL" id="CAJPWZ010001414">
    <property type="protein sequence ID" value="CAG2214551.1"/>
    <property type="molecule type" value="Genomic_DNA"/>
</dbReference>
<accession>A0A8S3S8N5</accession>
<reference evidence="1" key="1">
    <citation type="submission" date="2021-03" db="EMBL/GenBank/DDBJ databases">
        <authorList>
            <person name="Bekaert M."/>
        </authorList>
    </citation>
    <scope>NUCLEOTIDE SEQUENCE</scope>
</reference>
<evidence type="ECO:0000313" key="2">
    <source>
        <dbReference type="Proteomes" id="UP000683360"/>
    </source>
</evidence>
<dbReference type="AlphaFoldDB" id="A0A8S3S8N5"/>
<name>A0A8S3S8N5_MYTED</name>
<organism evidence="1 2">
    <name type="scientific">Mytilus edulis</name>
    <name type="common">Blue mussel</name>
    <dbReference type="NCBI Taxonomy" id="6550"/>
    <lineage>
        <taxon>Eukaryota</taxon>
        <taxon>Metazoa</taxon>
        <taxon>Spiralia</taxon>
        <taxon>Lophotrochozoa</taxon>
        <taxon>Mollusca</taxon>
        <taxon>Bivalvia</taxon>
        <taxon>Autobranchia</taxon>
        <taxon>Pteriomorphia</taxon>
        <taxon>Mytilida</taxon>
        <taxon>Mytiloidea</taxon>
        <taxon>Mytilidae</taxon>
        <taxon>Mytilinae</taxon>
        <taxon>Mytilus</taxon>
    </lineage>
</organism>
<gene>
    <name evidence="1" type="ORF">MEDL_28397</name>
</gene>
<dbReference type="PANTHER" id="PTHR24024:SF18">
    <property type="entry name" value="SHORT-CHAIN COLLAGEN C4-LIKE"/>
    <property type="match status" value="1"/>
</dbReference>
<comment type="caution">
    <text evidence="1">The sequence shown here is derived from an EMBL/GenBank/DDBJ whole genome shotgun (WGS) entry which is preliminary data.</text>
</comment>
<evidence type="ECO:0008006" key="3">
    <source>
        <dbReference type="Google" id="ProtNLM"/>
    </source>
</evidence>
<dbReference type="InterPro" id="IPR051077">
    <property type="entry name" value="Ca-dependent_lectin"/>
</dbReference>
<sequence>MVGVLPSVANECSGDSCKNVISMPLMDDMKATLKADLDVTNMNNHLKAYIEQEIQKGVETAMKDVMRQLIDNKLEQANATIEATVHEELTRIGVTYIRWGRKGCPDGAELVYTGQAGGNYYINKGGGVNNLCLPNDPENGEHQPYVNSQVYGAEYRIKADQKQHGMSVNLESTEVPCAVCHRKQRSSILIVPGRKTCYKDWNVEYKGYLMASLYNQGRTDYACVDVNAEPFDNRSSHEGSSVHFYPIRTGCGSLRCPLHTADADVYCVVCTSKCTIIRLVLPEFQIVFIIKS</sequence>
<dbReference type="GO" id="GO:0005615">
    <property type="term" value="C:extracellular space"/>
    <property type="evidence" value="ECO:0007669"/>
    <property type="project" value="TreeGrafter"/>
</dbReference>